<dbReference type="Pfam" id="PF01026">
    <property type="entry name" value="TatD_DNase"/>
    <property type="match status" value="1"/>
</dbReference>
<organism evidence="1 2">
    <name type="scientific">Parapedobacter koreensis</name>
    <dbReference type="NCBI Taxonomy" id="332977"/>
    <lineage>
        <taxon>Bacteria</taxon>
        <taxon>Pseudomonadati</taxon>
        <taxon>Bacteroidota</taxon>
        <taxon>Sphingobacteriia</taxon>
        <taxon>Sphingobacteriales</taxon>
        <taxon>Sphingobacteriaceae</taxon>
        <taxon>Parapedobacter</taxon>
    </lineage>
</organism>
<accession>A0A1H7J4H4</accession>
<dbReference type="InterPro" id="IPR001130">
    <property type="entry name" value="TatD-like"/>
</dbReference>
<dbReference type="PANTHER" id="PTHR47176">
    <property type="entry name" value="OSJNBA0020J04.13 PROTEIN"/>
    <property type="match status" value="1"/>
</dbReference>
<protein>
    <submittedName>
        <fullName evidence="1">TatD DNase family protein</fullName>
    </submittedName>
</protein>
<keyword evidence="2" id="KW-1185">Reference proteome</keyword>
<evidence type="ECO:0000313" key="2">
    <source>
        <dbReference type="Proteomes" id="UP000198916"/>
    </source>
</evidence>
<proteinExistence type="predicted"/>
<dbReference type="STRING" id="332977.SAMN05421740_102456"/>
<reference evidence="2" key="1">
    <citation type="submission" date="2016-10" db="EMBL/GenBank/DDBJ databases">
        <authorList>
            <person name="Varghese N."/>
            <person name="Submissions S."/>
        </authorList>
    </citation>
    <scope>NUCLEOTIDE SEQUENCE [LARGE SCALE GENOMIC DNA]</scope>
    <source>
        <strain evidence="2">Jip14</strain>
    </source>
</reference>
<dbReference type="GO" id="GO:0016788">
    <property type="term" value="F:hydrolase activity, acting on ester bonds"/>
    <property type="evidence" value="ECO:0007669"/>
    <property type="project" value="InterPro"/>
</dbReference>
<sequence length="187" mass="20926">MPVDKWISLGLHPWYLTAGNIASQLAFLEAHIGDENVRLIGECGFDRLRGPAMPVQRAAFERQVDLALAHRKPLIIHCVRAFDELQPVGKRYAHKIPMIVHGFNKSSELGEQLIRQGFFLSFGAAILDEASGAAKTLRQVNQPFFLETDDSGQGIEAIYEQAAFLRKVTVDELKDAIFAAWQQIQLI</sequence>
<evidence type="ECO:0000313" key="1">
    <source>
        <dbReference type="EMBL" id="SEK69641.1"/>
    </source>
</evidence>
<dbReference type="EMBL" id="FNZR01000002">
    <property type="protein sequence ID" value="SEK69641.1"/>
    <property type="molecule type" value="Genomic_DNA"/>
</dbReference>
<dbReference type="InterPro" id="IPR032466">
    <property type="entry name" value="Metal_Hydrolase"/>
</dbReference>
<dbReference type="SUPFAM" id="SSF51556">
    <property type="entry name" value="Metallo-dependent hydrolases"/>
    <property type="match status" value="1"/>
</dbReference>
<dbReference type="Gene3D" id="3.20.20.140">
    <property type="entry name" value="Metal-dependent hydrolases"/>
    <property type="match status" value="1"/>
</dbReference>
<name>A0A1H7J4H4_9SPHI</name>
<gene>
    <name evidence="1" type="ORF">SAMN05421740_102456</name>
</gene>
<dbReference type="AlphaFoldDB" id="A0A1H7J4H4"/>
<dbReference type="PANTHER" id="PTHR47176:SF1">
    <property type="entry name" value="OS04G0577500 PROTEIN"/>
    <property type="match status" value="1"/>
</dbReference>
<dbReference type="Proteomes" id="UP000198916">
    <property type="component" value="Unassembled WGS sequence"/>
</dbReference>